<proteinExistence type="predicted"/>
<gene>
    <name evidence="6" type="ORF">K489DRAFT_399323</name>
</gene>
<dbReference type="OrthoDB" id="2270193at2759"/>
<dbReference type="PANTHER" id="PTHR14140:SF27">
    <property type="entry name" value="OS04G0289800 PROTEIN"/>
    <property type="match status" value="1"/>
</dbReference>
<protein>
    <recommendedName>
        <fullName evidence="4">YDG domain-containing protein</fullName>
    </recommendedName>
</protein>
<dbReference type="SMART" id="SM00466">
    <property type="entry name" value="SRA"/>
    <property type="match status" value="1"/>
</dbReference>
<reference evidence="6" key="1">
    <citation type="submission" date="2020-01" db="EMBL/GenBank/DDBJ databases">
        <authorList>
            <consortium name="DOE Joint Genome Institute"/>
            <person name="Haridas S."/>
            <person name="Albert R."/>
            <person name="Binder M."/>
            <person name="Bloem J."/>
            <person name="Labutti K."/>
            <person name="Salamov A."/>
            <person name="Andreopoulos B."/>
            <person name="Baker S.E."/>
            <person name="Barry K."/>
            <person name="Bills G."/>
            <person name="Bluhm B.H."/>
            <person name="Cannon C."/>
            <person name="Castanera R."/>
            <person name="Culley D.E."/>
            <person name="Daum C."/>
            <person name="Ezra D."/>
            <person name="Gonzalez J.B."/>
            <person name="Henrissat B."/>
            <person name="Kuo A."/>
            <person name="Liang C."/>
            <person name="Lipzen A."/>
            <person name="Lutzoni F."/>
            <person name="Magnuson J."/>
            <person name="Mondo S."/>
            <person name="Nolan M."/>
            <person name="Ohm R."/>
            <person name="Pangilinan J."/>
            <person name="Park H.-J."/>
            <person name="Ramirez L."/>
            <person name="Alfaro M."/>
            <person name="Sun H."/>
            <person name="Tritt A."/>
            <person name="Yoshinaga Y."/>
            <person name="Zwiers L.-H."/>
            <person name="Turgeon B.G."/>
            <person name="Goodwin S.B."/>
            <person name="Spatafora J.W."/>
            <person name="Crous P.W."/>
            <person name="Grigoriev I.V."/>
        </authorList>
    </citation>
    <scope>NUCLEOTIDE SEQUENCE</scope>
    <source>
        <strain evidence="6">CBS 342.82</strain>
    </source>
</reference>
<dbReference type="GO" id="GO:0005634">
    <property type="term" value="C:nucleus"/>
    <property type="evidence" value="ECO:0007669"/>
    <property type="project" value="UniProtKB-SubCell"/>
</dbReference>
<dbReference type="InterPro" id="IPR036987">
    <property type="entry name" value="SRA-YDG_sf"/>
</dbReference>
<keyword evidence="1 2" id="KW-0539">Nucleus</keyword>
<evidence type="ECO:0000313" key="5">
    <source>
        <dbReference type="Proteomes" id="UP000504637"/>
    </source>
</evidence>
<accession>A0A6J3MAN2</accession>
<comment type="subcellular location">
    <subcellularLocation>
        <location evidence="2">Nucleus</location>
    </subcellularLocation>
</comment>
<keyword evidence="5" id="KW-1185">Reference proteome</keyword>
<dbReference type="GO" id="GO:0061630">
    <property type="term" value="F:ubiquitin protein ligase activity"/>
    <property type="evidence" value="ECO:0007669"/>
    <property type="project" value="TreeGrafter"/>
</dbReference>
<dbReference type="PANTHER" id="PTHR14140">
    <property type="entry name" value="E3 UBIQUITIN-PROTEIN LIGASE UHRF-RELATED"/>
    <property type="match status" value="1"/>
</dbReference>
<feature type="compositionally biased region" description="Low complexity" evidence="3">
    <location>
        <begin position="318"/>
        <end position="328"/>
    </location>
</feature>
<evidence type="ECO:0000256" key="1">
    <source>
        <dbReference type="ARBA" id="ARBA00023242"/>
    </source>
</evidence>
<dbReference type="Gene3D" id="2.30.280.10">
    <property type="entry name" value="SRA-YDG"/>
    <property type="match status" value="1"/>
</dbReference>
<dbReference type="Proteomes" id="UP000504637">
    <property type="component" value="Unplaced"/>
</dbReference>
<dbReference type="GO" id="GO:0044027">
    <property type="term" value="P:negative regulation of gene expression via chromosomal CpG island methylation"/>
    <property type="evidence" value="ECO:0007669"/>
    <property type="project" value="TreeGrafter"/>
</dbReference>
<feature type="compositionally biased region" description="Polar residues" evidence="3">
    <location>
        <begin position="194"/>
        <end position="208"/>
    </location>
</feature>
<dbReference type="Pfam" id="PF02182">
    <property type="entry name" value="SAD_SRA"/>
    <property type="match status" value="1"/>
</dbReference>
<dbReference type="GeneID" id="54364761"/>
<sequence length="664" mass="73781">MDHLHLHKLLEMTPERIARNQQVAYNIIQAWKCEAAERIAETFKRNGVGPGIVCASGMTNENDARTTLTVSSQKQSTILSTISKAPSNVILPGTPDKQVPRHEAKTVGKQVVVIEDNCQTVAAAEISPGLFVPEQTPSELDSDLEEIAPPTSSVRPRHVPASPADSVMTESSPLARWERRKLPLDRLAAIAPDKQTSSVDVRGTTSQGSHEDMARPTCGPLPQRLSGPVGAPWTPTSTSRKIPTKPKPNSDEISSKRPRSTSMTTDHDRPKKYHRGERGVSTSSEGSSQPIQRFLSNSNEVTQLQPPSLANLERIPQIQQQSSTTSTIEFPLSPLRTSSNSGISSRSLPSWYSRLEGTKASYTEQHQTQIEKRANVVLRSLKECIDTACSSFPEDSSKVHDDAVSAVRVCLHQLLAFHTVNPRMLYEHRLLHDGAGIRLLTDRTPPDSIEWPFDIIADAREIHRRWWKEQFDPSMFRGIILGKTRNPATTHDHSADKPDPNWSKKFKRHGSSVKYITHSPEHGAVSCILHGGPDFSNNVDNGDEILLGTSGTYDGKSLPGRTLAMLRRCEIGEPVRLLRSSSIISKYAPNAGLRYDGLYKVVEVETRPLPSDSEQHFRFRLVRCPGQDPIRYQAPHVRPTQQELDAYAKSKRTVRFGLEPEEAK</sequence>
<organism evidence="6">
    <name type="scientific">Dissoconium aciculare CBS 342.82</name>
    <dbReference type="NCBI Taxonomy" id="1314786"/>
    <lineage>
        <taxon>Eukaryota</taxon>
        <taxon>Fungi</taxon>
        <taxon>Dikarya</taxon>
        <taxon>Ascomycota</taxon>
        <taxon>Pezizomycotina</taxon>
        <taxon>Dothideomycetes</taxon>
        <taxon>Dothideomycetidae</taxon>
        <taxon>Mycosphaerellales</taxon>
        <taxon>Dissoconiaceae</taxon>
        <taxon>Dissoconium</taxon>
    </lineage>
</organism>
<dbReference type="PROSITE" id="PS51015">
    <property type="entry name" value="YDG"/>
    <property type="match status" value="1"/>
</dbReference>
<dbReference type="InterPro" id="IPR015947">
    <property type="entry name" value="PUA-like_sf"/>
</dbReference>
<feature type="region of interest" description="Disordered" evidence="3">
    <location>
        <begin position="188"/>
        <end position="291"/>
    </location>
</feature>
<dbReference type="InterPro" id="IPR045134">
    <property type="entry name" value="UHRF1/2-like"/>
</dbReference>
<dbReference type="AlphaFoldDB" id="A0A6J3MAN2"/>
<feature type="domain" description="YDG" evidence="4">
    <location>
        <begin position="470"/>
        <end position="623"/>
    </location>
</feature>
<reference evidence="6" key="2">
    <citation type="submission" date="2020-04" db="EMBL/GenBank/DDBJ databases">
        <authorList>
            <consortium name="NCBI Genome Project"/>
        </authorList>
    </citation>
    <scope>NUCLEOTIDE SEQUENCE</scope>
    <source>
        <strain evidence="6">CBS 342.82</strain>
    </source>
</reference>
<feature type="region of interest" description="Disordered" evidence="3">
    <location>
        <begin position="148"/>
        <end position="174"/>
    </location>
</feature>
<evidence type="ECO:0000256" key="2">
    <source>
        <dbReference type="PROSITE-ProRule" id="PRU00358"/>
    </source>
</evidence>
<evidence type="ECO:0000256" key="3">
    <source>
        <dbReference type="SAM" id="MobiDB-lite"/>
    </source>
</evidence>
<feature type="region of interest" description="Disordered" evidence="3">
    <location>
        <begin position="318"/>
        <end position="347"/>
    </location>
</feature>
<dbReference type="RefSeq" id="XP_033462117.1">
    <property type="nucleotide sequence ID" value="XM_033606961.1"/>
</dbReference>
<feature type="compositionally biased region" description="Low complexity" evidence="3">
    <location>
        <begin position="338"/>
        <end position="347"/>
    </location>
</feature>
<dbReference type="InterPro" id="IPR003105">
    <property type="entry name" value="SRA_YDG"/>
</dbReference>
<dbReference type="GO" id="GO:0016567">
    <property type="term" value="P:protein ubiquitination"/>
    <property type="evidence" value="ECO:0007669"/>
    <property type="project" value="TreeGrafter"/>
</dbReference>
<name>A0A6J3MAN2_9PEZI</name>
<feature type="compositionally biased region" description="Polar residues" evidence="3">
    <location>
        <begin position="280"/>
        <end position="291"/>
    </location>
</feature>
<evidence type="ECO:0000259" key="4">
    <source>
        <dbReference type="PROSITE" id="PS51015"/>
    </source>
</evidence>
<dbReference type="SUPFAM" id="SSF88697">
    <property type="entry name" value="PUA domain-like"/>
    <property type="match status" value="1"/>
</dbReference>
<reference evidence="6" key="3">
    <citation type="submission" date="2025-08" db="UniProtKB">
        <authorList>
            <consortium name="RefSeq"/>
        </authorList>
    </citation>
    <scope>IDENTIFICATION</scope>
    <source>
        <strain evidence="6">CBS 342.82</strain>
    </source>
</reference>
<evidence type="ECO:0000313" key="6">
    <source>
        <dbReference type="RefSeq" id="XP_033462117.1"/>
    </source>
</evidence>